<protein>
    <recommendedName>
        <fullName evidence="8">Asparagine--tRNA ligase</fullName>
        <ecNumber evidence="8">6.1.1.22</ecNumber>
    </recommendedName>
    <alternativeName>
        <fullName evidence="8">Asparaginyl-tRNA synthetase</fullName>
        <shortName evidence="8">AsnRS</shortName>
    </alternativeName>
</protein>
<keyword evidence="6 8" id="KW-0648">Protein biosynthesis</keyword>
<dbReference type="NCBIfam" id="NF003483">
    <property type="entry name" value="PRK05159.1"/>
    <property type="match status" value="1"/>
</dbReference>
<keyword evidence="5 8" id="KW-0067">ATP-binding</keyword>
<dbReference type="HAMAP" id="MF_00534">
    <property type="entry name" value="Asn_tRNA_synth"/>
    <property type="match status" value="1"/>
</dbReference>
<sequence length="429" mass="49155">MKTTIAEVGKYVEKTVTIGAWLANKRSSGKIAFLQLRDGTGFIQGVVVKAEVSEESFKLAKEITQESSLYVTGTVRKDERSPSGYELTVESLEVIHHAKDYPITPKEHGTEFLMDHRHLWLRSKRQHAIMKVRNEIIRATYEFFNENGFSKVDPPILTGSSAEGTTNLFHTKYFDEDAYLSQSGQLYMEAAAMALGKVFSFGPTFRAEKSKTRRHLIEFWMIEPEMAFMDHEESLEVQENYVTHVVQSVLSNCQQELATLERDTSKLEKVKSPFPRISYDDAIELLQKDGYEIKWGEDFGAPHETAIAEKFEKPVFITNYPADIKAFYMKPHPERPEVVLCADLIAPEGYGEIIGGSQRIDDEELMVKRYEEHNLSIDAYQWYLDLRKYGSVPHSGFGLGLERTVAWMCGVEHVRETIPFPRLLNRLYP</sequence>
<comment type="subunit">
    <text evidence="8">Homodimer.</text>
</comment>
<dbReference type="PANTHER" id="PTHR22594:SF34">
    <property type="entry name" value="ASPARAGINE--TRNA LIGASE, MITOCHONDRIAL-RELATED"/>
    <property type="match status" value="1"/>
</dbReference>
<gene>
    <name evidence="8 10" type="primary">asnS</name>
    <name evidence="10" type="ORF">KS419_23080</name>
</gene>
<dbReference type="Proteomes" id="UP000784880">
    <property type="component" value="Unassembled WGS sequence"/>
</dbReference>
<evidence type="ECO:0000256" key="8">
    <source>
        <dbReference type="HAMAP-Rule" id="MF_00534"/>
    </source>
</evidence>
<comment type="caution">
    <text evidence="10">The sequence shown here is derived from an EMBL/GenBank/DDBJ whole genome shotgun (WGS) entry which is preliminary data.</text>
</comment>
<proteinExistence type="inferred from homology"/>
<dbReference type="CDD" id="cd00776">
    <property type="entry name" value="AsxRS_core"/>
    <property type="match status" value="1"/>
</dbReference>
<evidence type="ECO:0000313" key="11">
    <source>
        <dbReference type="Proteomes" id="UP000784880"/>
    </source>
</evidence>
<comment type="subcellular location">
    <subcellularLocation>
        <location evidence="8">Cytoplasm</location>
    </subcellularLocation>
</comment>
<comment type="catalytic activity">
    <reaction evidence="8">
        <text>tRNA(Asn) + L-asparagine + ATP = L-asparaginyl-tRNA(Asn) + AMP + diphosphate + H(+)</text>
        <dbReference type="Rhea" id="RHEA:11180"/>
        <dbReference type="Rhea" id="RHEA-COMP:9659"/>
        <dbReference type="Rhea" id="RHEA-COMP:9674"/>
        <dbReference type="ChEBI" id="CHEBI:15378"/>
        <dbReference type="ChEBI" id="CHEBI:30616"/>
        <dbReference type="ChEBI" id="CHEBI:33019"/>
        <dbReference type="ChEBI" id="CHEBI:58048"/>
        <dbReference type="ChEBI" id="CHEBI:78442"/>
        <dbReference type="ChEBI" id="CHEBI:78515"/>
        <dbReference type="ChEBI" id="CHEBI:456215"/>
        <dbReference type="EC" id="6.1.1.22"/>
    </reaction>
</comment>
<name>A0ABS6JM73_9BACI</name>
<dbReference type="EMBL" id="JAHQCS010000182">
    <property type="protein sequence ID" value="MBU9714633.1"/>
    <property type="molecule type" value="Genomic_DNA"/>
</dbReference>
<dbReference type="PANTHER" id="PTHR22594">
    <property type="entry name" value="ASPARTYL/LYSYL-TRNA SYNTHETASE"/>
    <property type="match status" value="1"/>
</dbReference>
<reference evidence="10 11" key="1">
    <citation type="submission" date="2021-06" db="EMBL/GenBank/DDBJ databases">
        <title>Bacillus sp. RD4P76, an endophyte from a halophyte.</title>
        <authorList>
            <person name="Sun J.-Q."/>
        </authorList>
    </citation>
    <scope>NUCLEOTIDE SEQUENCE [LARGE SCALE GENOMIC DNA]</scope>
    <source>
        <strain evidence="10 11">CGMCC 1.15917</strain>
    </source>
</reference>
<dbReference type="PROSITE" id="PS50862">
    <property type="entry name" value="AA_TRNA_LIGASE_II"/>
    <property type="match status" value="1"/>
</dbReference>
<organism evidence="10 11">
    <name type="scientific">Evansella tamaricis</name>
    <dbReference type="NCBI Taxonomy" id="2069301"/>
    <lineage>
        <taxon>Bacteria</taxon>
        <taxon>Bacillati</taxon>
        <taxon>Bacillota</taxon>
        <taxon>Bacilli</taxon>
        <taxon>Bacillales</taxon>
        <taxon>Bacillaceae</taxon>
        <taxon>Evansella</taxon>
    </lineage>
</organism>
<keyword evidence="11" id="KW-1185">Reference proteome</keyword>
<evidence type="ECO:0000313" key="10">
    <source>
        <dbReference type="EMBL" id="MBU9714633.1"/>
    </source>
</evidence>
<accession>A0ABS6JM73</accession>
<keyword evidence="4 8" id="KW-0547">Nucleotide-binding</keyword>
<evidence type="ECO:0000256" key="5">
    <source>
        <dbReference type="ARBA" id="ARBA00022840"/>
    </source>
</evidence>
<keyword evidence="2 8" id="KW-0963">Cytoplasm</keyword>
<dbReference type="CDD" id="cd04323">
    <property type="entry name" value="AsnRS_cyto_like_N"/>
    <property type="match status" value="1"/>
</dbReference>
<dbReference type="InterPro" id="IPR004364">
    <property type="entry name" value="Aa-tRNA-synt_II"/>
</dbReference>
<feature type="domain" description="Aminoacyl-transfer RNA synthetases class-II family profile" evidence="9">
    <location>
        <begin position="130"/>
        <end position="429"/>
    </location>
</feature>
<evidence type="ECO:0000256" key="2">
    <source>
        <dbReference type="ARBA" id="ARBA00022490"/>
    </source>
</evidence>
<evidence type="ECO:0000259" key="9">
    <source>
        <dbReference type="PROSITE" id="PS50862"/>
    </source>
</evidence>
<dbReference type="NCBIfam" id="NF003037">
    <property type="entry name" value="PRK03932.1"/>
    <property type="match status" value="1"/>
</dbReference>
<keyword evidence="7 8" id="KW-0030">Aminoacyl-tRNA synthetase</keyword>
<dbReference type="InterPro" id="IPR006195">
    <property type="entry name" value="aa-tRNA-synth_II"/>
</dbReference>
<comment type="similarity">
    <text evidence="1 8">Belongs to the class-II aminoacyl-tRNA synthetase family.</text>
</comment>
<dbReference type="InterPro" id="IPR004365">
    <property type="entry name" value="NA-bd_OB_tRNA"/>
</dbReference>
<dbReference type="InterPro" id="IPR004522">
    <property type="entry name" value="Asn-tRNA-ligase"/>
</dbReference>
<dbReference type="Pfam" id="PF01336">
    <property type="entry name" value="tRNA_anti-codon"/>
    <property type="match status" value="1"/>
</dbReference>
<dbReference type="RefSeq" id="WP_217069356.1">
    <property type="nucleotide sequence ID" value="NZ_JAHQCS010000182.1"/>
</dbReference>
<dbReference type="EC" id="6.1.1.22" evidence="8"/>
<evidence type="ECO:0000256" key="4">
    <source>
        <dbReference type="ARBA" id="ARBA00022741"/>
    </source>
</evidence>
<evidence type="ECO:0000256" key="3">
    <source>
        <dbReference type="ARBA" id="ARBA00022598"/>
    </source>
</evidence>
<evidence type="ECO:0000256" key="6">
    <source>
        <dbReference type="ARBA" id="ARBA00022917"/>
    </source>
</evidence>
<dbReference type="NCBIfam" id="TIGR00457">
    <property type="entry name" value="asnS"/>
    <property type="match status" value="1"/>
</dbReference>
<dbReference type="GO" id="GO:0004816">
    <property type="term" value="F:asparagine-tRNA ligase activity"/>
    <property type="evidence" value="ECO:0007669"/>
    <property type="project" value="UniProtKB-EC"/>
</dbReference>
<evidence type="ECO:0000256" key="1">
    <source>
        <dbReference type="ARBA" id="ARBA00008226"/>
    </source>
</evidence>
<evidence type="ECO:0000256" key="7">
    <source>
        <dbReference type="ARBA" id="ARBA00023146"/>
    </source>
</evidence>
<keyword evidence="3 8" id="KW-0436">Ligase</keyword>
<dbReference type="Pfam" id="PF00152">
    <property type="entry name" value="tRNA-synt_2"/>
    <property type="match status" value="1"/>
</dbReference>